<name>A0A9D9DYF4_9FIRM</name>
<gene>
    <name evidence="1" type="ORF">IAC55_05680</name>
</gene>
<proteinExistence type="predicted"/>
<dbReference type="AlphaFoldDB" id="A0A9D9DYF4"/>
<dbReference type="EMBL" id="JADIMX010000106">
    <property type="protein sequence ID" value="MBO8434791.1"/>
    <property type="molecule type" value="Genomic_DNA"/>
</dbReference>
<dbReference type="Proteomes" id="UP000823611">
    <property type="component" value="Unassembled WGS sequence"/>
</dbReference>
<reference evidence="1" key="2">
    <citation type="journal article" date="2021" name="PeerJ">
        <title>Extensive microbial diversity within the chicken gut microbiome revealed by metagenomics and culture.</title>
        <authorList>
            <person name="Gilroy R."/>
            <person name="Ravi A."/>
            <person name="Getino M."/>
            <person name="Pursley I."/>
            <person name="Horton D.L."/>
            <person name="Alikhan N.F."/>
            <person name="Baker D."/>
            <person name="Gharbi K."/>
            <person name="Hall N."/>
            <person name="Watson M."/>
            <person name="Adriaenssens E.M."/>
            <person name="Foster-Nyarko E."/>
            <person name="Jarju S."/>
            <person name="Secka A."/>
            <person name="Antonio M."/>
            <person name="Oren A."/>
            <person name="Chaudhuri R.R."/>
            <person name="La Ragione R."/>
            <person name="Hildebrand F."/>
            <person name="Pallen M.J."/>
        </authorList>
    </citation>
    <scope>NUCLEOTIDE SEQUENCE</scope>
    <source>
        <strain evidence="1">F6-4510</strain>
    </source>
</reference>
<reference evidence="1" key="1">
    <citation type="submission" date="2020-10" db="EMBL/GenBank/DDBJ databases">
        <authorList>
            <person name="Gilroy R."/>
        </authorList>
    </citation>
    <scope>NUCLEOTIDE SEQUENCE</scope>
    <source>
        <strain evidence="1">F6-4510</strain>
    </source>
</reference>
<evidence type="ECO:0000313" key="1">
    <source>
        <dbReference type="EMBL" id="MBO8434791.1"/>
    </source>
</evidence>
<sequence length="81" mass="10073">MARDIEKYIDEGMYVLSTVGQVFKIFRGVRFTSKIFRRKTRKVKVRKVRKKSKFIKNFIYVAKKDFKFMRRFLFIVKDRFY</sequence>
<protein>
    <submittedName>
        <fullName evidence="1">Uncharacterized protein</fullName>
    </submittedName>
</protein>
<comment type="caution">
    <text evidence="1">The sequence shown here is derived from an EMBL/GenBank/DDBJ whole genome shotgun (WGS) entry which is preliminary data.</text>
</comment>
<evidence type="ECO:0000313" key="2">
    <source>
        <dbReference type="Proteomes" id="UP000823611"/>
    </source>
</evidence>
<organism evidence="1 2">
    <name type="scientific">Candidatus Fimicola merdigallinarum</name>
    <dbReference type="NCBI Taxonomy" id="2840819"/>
    <lineage>
        <taxon>Bacteria</taxon>
        <taxon>Bacillati</taxon>
        <taxon>Bacillota</taxon>
        <taxon>Clostridia</taxon>
        <taxon>Lachnospirales</taxon>
        <taxon>Lachnospiraceae</taxon>
        <taxon>Lachnospiraceae incertae sedis</taxon>
        <taxon>Candidatus Fimicola</taxon>
    </lineage>
</organism>
<accession>A0A9D9DYF4</accession>